<evidence type="ECO:0000256" key="2">
    <source>
        <dbReference type="ARBA" id="ARBA00022801"/>
    </source>
</evidence>
<keyword evidence="2" id="KW-0378">Hydrolase</keyword>
<dbReference type="PANTHER" id="PTHR12121:SF45">
    <property type="entry name" value="NOCTURNIN"/>
    <property type="match status" value="1"/>
</dbReference>
<comment type="similarity">
    <text evidence="1">Belongs to the CCR4/nocturin family.</text>
</comment>
<dbReference type="EMBL" id="MCFE01000206">
    <property type="protein sequence ID" value="ORX94389.1"/>
    <property type="molecule type" value="Genomic_DNA"/>
</dbReference>
<feature type="domain" description="Endonuclease/exonuclease/phosphatase" evidence="3">
    <location>
        <begin position="23"/>
        <end position="348"/>
    </location>
</feature>
<evidence type="ECO:0000313" key="5">
    <source>
        <dbReference type="Proteomes" id="UP000193498"/>
    </source>
</evidence>
<dbReference type="SUPFAM" id="SSF56219">
    <property type="entry name" value="DNase I-like"/>
    <property type="match status" value="1"/>
</dbReference>
<keyword evidence="4" id="KW-0255">Endonuclease</keyword>
<dbReference type="InterPro" id="IPR050410">
    <property type="entry name" value="CCR4/nocturin_mRNA_transcr"/>
</dbReference>
<dbReference type="Proteomes" id="UP000193498">
    <property type="component" value="Unassembled WGS sequence"/>
</dbReference>
<keyword evidence="4" id="KW-0269">Exonuclease</keyword>
<protein>
    <submittedName>
        <fullName evidence="4">Endonuclease/exonuclease/phosphatase</fullName>
    </submittedName>
</protein>
<sequence>MVRTWTPALSQPISKEGISFTILTYNVLAQCLIKRTLFPYATKKALRWTHRKTNILNEILSHSPDILCLQELDKYEDFFGPELTKAGYEGRYHQKDGNSEKDGCAILWKKEKFSHLSHYKVIYDRDEITSGAESYTQIPTPTTALAESEQQLVSTDIPVTHPEALLRTRNVGLVVALKANSEEKGNYGLIVTSSHLYWRPYVDSIRMRQALHLNNVISRINANYNFPVLICGDFNFQPNSAPYLSVTGQTLGSDLRQRLDPYKFEKWEPSETPSTEELARIKLETRLKEVYVGESQPSGEYLLEKNAKFPSWESIYSLFTEHHPQPVNKEPGYTNYTSFFQATLDYIFRLKDDTFDRIIPRRVLSIPLPEELTQETALPSETLSSDHICIMAECVLLPSA</sequence>
<keyword evidence="4" id="KW-0540">Nuclease</keyword>
<gene>
    <name evidence="4" type="ORF">K493DRAFT_302101</name>
</gene>
<evidence type="ECO:0000256" key="1">
    <source>
        <dbReference type="ARBA" id="ARBA00010774"/>
    </source>
</evidence>
<dbReference type="InterPro" id="IPR036691">
    <property type="entry name" value="Endo/exonu/phosph_ase_sf"/>
</dbReference>
<dbReference type="GO" id="GO:0004519">
    <property type="term" value="F:endonuclease activity"/>
    <property type="evidence" value="ECO:0007669"/>
    <property type="project" value="UniProtKB-KW"/>
</dbReference>
<dbReference type="STRING" id="1314790.A0A1Y1Y8R6"/>
<dbReference type="OrthoDB" id="428734at2759"/>
<comment type="caution">
    <text evidence="4">The sequence shown here is derived from an EMBL/GenBank/DDBJ whole genome shotgun (WGS) entry which is preliminary data.</text>
</comment>
<dbReference type="GO" id="GO:0006139">
    <property type="term" value="P:nucleobase-containing compound metabolic process"/>
    <property type="evidence" value="ECO:0007669"/>
    <property type="project" value="UniProtKB-ARBA"/>
</dbReference>
<name>A0A1Y1Y8R6_9FUNG</name>
<dbReference type="InParanoid" id="A0A1Y1Y8R6"/>
<keyword evidence="5" id="KW-1185">Reference proteome</keyword>
<dbReference type="Pfam" id="PF03372">
    <property type="entry name" value="Exo_endo_phos"/>
    <property type="match status" value="1"/>
</dbReference>
<proteinExistence type="inferred from homology"/>
<evidence type="ECO:0000259" key="3">
    <source>
        <dbReference type="Pfam" id="PF03372"/>
    </source>
</evidence>
<dbReference type="GO" id="GO:0000175">
    <property type="term" value="F:3'-5'-RNA exonuclease activity"/>
    <property type="evidence" value="ECO:0007669"/>
    <property type="project" value="TreeGrafter"/>
</dbReference>
<evidence type="ECO:0000313" key="4">
    <source>
        <dbReference type="EMBL" id="ORX94389.1"/>
    </source>
</evidence>
<dbReference type="PANTHER" id="PTHR12121">
    <property type="entry name" value="CARBON CATABOLITE REPRESSOR PROTEIN 4"/>
    <property type="match status" value="1"/>
</dbReference>
<accession>A0A1Y1Y8R6</accession>
<dbReference type="FunCoup" id="A0A1Y1Y8R6">
    <property type="interactions" value="370"/>
</dbReference>
<dbReference type="InterPro" id="IPR005135">
    <property type="entry name" value="Endo/exonuclease/phosphatase"/>
</dbReference>
<organism evidence="4 5">
    <name type="scientific">Basidiobolus meristosporus CBS 931.73</name>
    <dbReference type="NCBI Taxonomy" id="1314790"/>
    <lineage>
        <taxon>Eukaryota</taxon>
        <taxon>Fungi</taxon>
        <taxon>Fungi incertae sedis</taxon>
        <taxon>Zoopagomycota</taxon>
        <taxon>Entomophthoromycotina</taxon>
        <taxon>Basidiobolomycetes</taxon>
        <taxon>Basidiobolales</taxon>
        <taxon>Basidiobolaceae</taxon>
        <taxon>Basidiobolus</taxon>
    </lineage>
</organism>
<dbReference type="AlphaFoldDB" id="A0A1Y1Y8R6"/>
<reference evidence="4 5" key="1">
    <citation type="submission" date="2016-07" db="EMBL/GenBank/DDBJ databases">
        <title>Pervasive Adenine N6-methylation of Active Genes in Fungi.</title>
        <authorList>
            <consortium name="DOE Joint Genome Institute"/>
            <person name="Mondo S.J."/>
            <person name="Dannebaum R.O."/>
            <person name="Kuo R.C."/>
            <person name="Labutti K."/>
            <person name="Haridas S."/>
            <person name="Kuo A."/>
            <person name="Salamov A."/>
            <person name="Ahrendt S.R."/>
            <person name="Lipzen A."/>
            <person name="Sullivan W."/>
            <person name="Andreopoulos W.B."/>
            <person name="Clum A."/>
            <person name="Lindquist E."/>
            <person name="Daum C."/>
            <person name="Ramamoorthy G.K."/>
            <person name="Gryganskyi A."/>
            <person name="Culley D."/>
            <person name="Magnuson J.K."/>
            <person name="James T.Y."/>
            <person name="O'Malley M.A."/>
            <person name="Stajich J.E."/>
            <person name="Spatafora J.W."/>
            <person name="Visel A."/>
            <person name="Grigoriev I.V."/>
        </authorList>
    </citation>
    <scope>NUCLEOTIDE SEQUENCE [LARGE SCALE GENOMIC DNA]</scope>
    <source>
        <strain evidence="4 5">CBS 931.73</strain>
    </source>
</reference>
<dbReference type="Gene3D" id="3.60.10.10">
    <property type="entry name" value="Endonuclease/exonuclease/phosphatase"/>
    <property type="match status" value="1"/>
</dbReference>